<proteinExistence type="predicted"/>
<dbReference type="AlphaFoldDB" id="A0A9P3G5H7"/>
<dbReference type="EMBL" id="BPQB01000010">
    <property type="protein sequence ID" value="GJE88658.1"/>
    <property type="molecule type" value="Genomic_DNA"/>
</dbReference>
<protein>
    <recommendedName>
        <fullName evidence="4">Secreted protein</fullName>
    </recommendedName>
</protein>
<dbReference type="OrthoDB" id="3362246at2759"/>
<sequence>MKNAFLTFFVVAASAGLAAAQGPSVATPNTPVECVPTLINWTGGQPPFTLVDPGARRERHPCSAVPWYHWPVFQLVHEHHLWHQRRLHCS</sequence>
<evidence type="ECO:0000313" key="3">
    <source>
        <dbReference type="Proteomes" id="UP000703269"/>
    </source>
</evidence>
<evidence type="ECO:0008006" key="4">
    <source>
        <dbReference type="Google" id="ProtNLM"/>
    </source>
</evidence>
<comment type="caution">
    <text evidence="2">The sequence shown here is derived from an EMBL/GenBank/DDBJ whole genome shotgun (WGS) entry which is preliminary data.</text>
</comment>
<feature type="signal peptide" evidence="1">
    <location>
        <begin position="1"/>
        <end position="20"/>
    </location>
</feature>
<dbReference type="Proteomes" id="UP000703269">
    <property type="component" value="Unassembled WGS sequence"/>
</dbReference>
<keyword evidence="1" id="KW-0732">Signal</keyword>
<feature type="chain" id="PRO_5040133224" description="Secreted protein" evidence="1">
    <location>
        <begin position="21"/>
        <end position="90"/>
    </location>
</feature>
<organism evidence="2 3">
    <name type="scientific">Phanerochaete sordida</name>
    <dbReference type="NCBI Taxonomy" id="48140"/>
    <lineage>
        <taxon>Eukaryota</taxon>
        <taxon>Fungi</taxon>
        <taxon>Dikarya</taxon>
        <taxon>Basidiomycota</taxon>
        <taxon>Agaricomycotina</taxon>
        <taxon>Agaricomycetes</taxon>
        <taxon>Polyporales</taxon>
        <taxon>Phanerochaetaceae</taxon>
        <taxon>Phanerochaete</taxon>
    </lineage>
</organism>
<evidence type="ECO:0000256" key="1">
    <source>
        <dbReference type="SAM" id="SignalP"/>
    </source>
</evidence>
<keyword evidence="3" id="KW-1185">Reference proteome</keyword>
<evidence type="ECO:0000313" key="2">
    <source>
        <dbReference type="EMBL" id="GJE88658.1"/>
    </source>
</evidence>
<accession>A0A9P3G5H7</accession>
<gene>
    <name evidence="2" type="ORF">PsYK624_047410</name>
</gene>
<reference evidence="2 3" key="1">
    <citation type="submission" date="2021-08" db="EMBL/GenBank/DDBJ databases">
        <title>Draft Genome Sequence of Phanerochaete sordida strain YK-624.</title>
        <authorList>
            <person name="Mori T."/>
            <person name="Dohra H."/>
            <person name="Suzuki T."/>
            <person name="Kawagishi H."/>
            <person name="Hirai H."/>
        </authorList>
    </citation>
    <scope>NUCLEOTIDE SEQUENCE [LARGE SCALE GENOMIC DNA]</scope>
    <source>
        <strain evidence="2 3">YK-624</strain>
    </source>
</reference>
<name>A0A9P3G5H7_9APHY</name>